<evidence type="ECO:0000313" key="3">
    <source>
        <dbReference type="Proteomes" id="UP000516134"/>
    </source>
</evidence>
<feature type="region of interest" description="Disordered" evidence="1">
    <location>
        <begin position="286"/>
        <end position="309"/>
    </location>
</feature>
<proteinExistence type="predicted"/>
<gene>
    <name evidence="2" type="ORF">H9L15_11670</name>
</gene>
<evidence type="ECO:0000313" key="2">
    <source>
        <dbReference type="EMBL" id="QNP42758.1"/>
    </source>
</evidence>
<reference evidence="2 3" key="1">
    <citation type="submission" date="2020-08" db="EMBL/GenBank/DDBJ databases">
        <title>Genome sequence of Sphingomonas daechungensis KACC 18115T.</title>
        <authorList>
            <person name="Hyun D.-W."/>
            <person name="Bae J.-W."/>
        </authorList>
    </citation>
    <scope>NUCLEOTIDE SEQUENCE [LARGE SCALE GENOMIC DNA]</scope>
    <source>
        <strain evidence="2 3">KACC 18115</strain>
    </source>
</reference>
<sequence length="309" mass="31034">MGSCNNLTNPTYADPVAYDLKKNNLTGIATWCGLTNPPTVGSYTADSNAVRVVLEIQKKLAFSGLFMNAAPTIRGISTATIVPSGDYCVISLENQAVTGIDATGSTDVDLGCGMITNSTSMSAAVATGSSDVGASPVAAVGGIPASTHWHTGTVLQPFTLAQADPFAGVTAPPATDFPSGACPSVTVNPNTSASLTAGCYSSLNLKGNVTLGSGTYIIDGGSFSTGAQANVSCSGCTIVLTNRSSSATATIGGVDMNGGADVDMTAPSSGTYKGILIYQDRRATADNSQKVNGNSSSSLQGRSISLART</sequence>
<accession>A0ABX6T201</accession>
<keyword evidence="3" id="KW-1185">Reference proteome</keyword>
<dbReference type="RefSeq" id="WP_187714190.1">
    <property type="nucleotide sequence ID" value="NZ_CP060780.1"/>
</dbReference>
<evidence type="ECO:0000256" key="1">
    <source>
        <dbReference type="SAM" id="MobiDB-lite"/>
    </source>
</evidence>
<protein>
    <submittedName>
        <fullName evidence="2">Uncharacterized protein</fullName>
    </submittedName>
</protein>
<feature type="compositionally biased region" description="Low complexity" evidence="1">
    <location>
        <begin position="295"/>
        <end position="309"/>
    </location>
</feature>
<dbReference type="Proteomes" id="UP000516134">
    <property type="component" value="Chromosome"/>
</dbReference>
<dbReference type="EMBL" id="CP060780">
    <property type="protein sequence ID" value="QNP42758.1"/>
    <property type="molecule type" value="Genomic_DNA"/>
</dbReference>
<organism evidence="2 3">
    <name type="scientific">Sphingomonas daechungensis</name>
    <dbReference type="NCBI Taxonomy" id="1176646"/>
    <lineage>
        <taxon>Bacteria</taxon>
        <taxon>Pseudomonadati</taxon>
        <taxon>Pseudomonadota</taxon>
        <taxon>Alphaproteobacteria</taxon>
        <taxon>Sphingomonadales</taxon>
        <taxon>Sphingomonadaceae</taxon>
        <taxon>Sphingomonas</taxon>
    </lineage>
</organism>
<name>A0ABX6T201_9SPHN</name>